<dbReference type="PANTHER" id="PTHR22961:SF13">
    <property type="entry name" value="TRIBBLES"/>
    <property type="match status" value="1"/>
</dbReference>
<dbReference type="AlphaFoldDB" id="A0A7M5UMT0"/>
<dbReference type="SUPFAM" id="SSF56112">
    <property type="entry name" value="Protein kinase-like (PK-like)"/>
    <property type="match status" value="1"/>
</dbReference>
<feature type="domain" description="Protein kinase" evidence="3">
    <location>
        <begin position="54"/>
        <end position="308"/>
    </location>
</feature>
<name>A0A7M5UMT0_9CNID</name>
<evidence type="ECO:0000259" key="3">
    <source>
        <dbReference type="PROSITE" id="PS50011"/>
    </source>
</evidence>
<evidence type="ECO:0000256" key="1">
    <source>
        <dbReference type="ARBA" id="ARBA00038180"/>
    </source>
</evidence>
<proteinExistence type="inferred from homology"/>
<accession>A0A7M5UMT0</accession>
<evidence type="ECO:0000313" key="4">
    <source>
        <dbReference type="EnsemblMetazoa" id="CLYHEMP012141.1"/>
    </source>
</evidence>
<evidence type="ECO:0000256" key="2">
    <source>
        <dbReference type="SAM" id="MobiDB-lite"/>
    </source>
</evidence>
<dbReference type="GO" id="GO:0032436">
    <property type="term" value="P:positive regulation of proteasomal ubiquitin-dependent protein catabolic process"/>
    <property type="evidence" value="ECO:0007669"/>
    <property type="project" value="TreeGrafter"/>
</dbReference>
<dbReference type="GO" id="GO:0005634">
    <property type="term" value="C:nucleus"/>
    <property type="evidence" value="ECO:0007669"/>
    <property type="project" value="TreeGrafter"/>
</dbReference>
<dbReference type="EnsemblMetazoa" id="CLYHEMT012141.1">
    <property type="protein sequence ID" value="CLYHEMP012141.1"/>
    <property type="gene ID" value="CLYHEMG012141"/>
</dbReference>
<dbReference type="InterPro" id="IPR024104">
    <property type="entry name" value="Tribbles/Ser_Thr_kinase_40"/>
</dbReference>
<dbReference type="RefSeq" id="XP_066928774.1">
    <property type="nucleotide sequence ID" value="XM_067072673.1"/>
</dbReference>
<dbReference type="GO" id="GO:0005524">
    <property type="term" value="F:ATP binding"/>
    <property type="evidence" value="ECO:0007669"/>
    <property type="project" value="InterPro"/>
</dbReference>
<keyword evidence="5" id="KW-1185">Reference proteome</keyword>
<dbReference type="GO" id="GO:0004672">
    <property type="term" value="F:protein kinase activity"/>
    <property type="evidence" value="ECO:0007669"/>
    <property type="project" value="InterPro"/>
</dbReference>
<dbReference type="InterPro" id="IPR011009">
    <property type="entry name" value="Kinase-like_dom_sf"/>
</dbReference>
<organism evidence="4 5">
    <name type="scientific">Clytia hemisphaerica</name>
    <dbReference type="NCBI Taxonomy" id="252671"/>
    <lineage>
        <taxon>Eukaryota</taxon>
        <taxon>Metazoa</taxon>
        <taxon>Cnidaria</taxon>
        <taxon>Hydrozoa</taxon>
        <taxon>Hydroidolina</taxon>
        <taxon>Leptothecata</taxon>
        <taxon>Obeliida</taxon>
        <taxon>Clytiidae</taxon>
        <taxon>Clytia</taxon>
    </lineage>
</organism>
<dbReference type="GO" id="GO:0031434">
    <property type="term" value="F:mitogen-activated protein kinase kinase binding"/>
    <property type="evidence" value="ECO:0007669"/>
    <property type="project" value="TreeGrafter"/>
</dbReference>
<dbReference type="Gene3D" id="3.30.200.20">
    <property type="entry name" value="Phosphorylase Kinase, domain 1"/>
    <property type="match status" value="1"/>
</dbReference>
<feature type="compositionally biased region" description="Polar residues" evidence="2">
    <location>
        <begin position="16"/>
        <end position="31"/>
    </location>
</feature>
<feature type="compositionally biased region" description="Basic and acidic residues" evidence="2">
    <location>
        <begin position="1"/>
        <end position="15"/>
    </location>
</feature>
<dbReference type="InterPro" id="IPR000719">
    <property type="entry name" value="Prot_kinase_dom"/>
</dbReference>
<dbReference type="GeneID" id="136816352"/>
<protein>
    <recommendedName>
        <fullName evidence="3">Protein kinase domain-containing protein</fullName>
    </recommendedName>
</protein>
<dbReference type="FunFam" id="1.10.510.10:FF:000153">
    <property type="entry name" value="Tribbles homolog 2"/>
    <property type="match status" value="1"/>
</dbReference>
<dbReference type="Proteomes" id="UP000594262">
    <property type="component" value="Unplaced"/>
</dbReference>
<comment type="similarity">
    <text evidence="1">Belongs to the protein kinase superfamily. CAMK Ser/Thr protein kinase family. Tribbles subfamily.</text>
</comment>
<dbReference type="OrthoDB" id="410920at2759"/>
<dbReference type="Gene3D" id="1.10.510.10">
    <property type="entry name" value="Transferase(Phosphotransferase) domain 1"/>
    <property type="match status" value="1"/>
</dbReference>
<dbReference type="PROSITE" id="PS50011">
    <property type="entry name" value="PROTEIN_KINASE_DOM"/>
    <property type="match status" value="1"/>
</dbReference>
<feature type="region of interest" description="Disordered" evidence="2">
    <location>
        <begin position="1"/>
        <end position="57"/>
    </location>
</feature>
<dbReference type="PANTHER" id="PTHR22961">
    <property type="entry name" value="SER/THR PROTEIN KINASE-TRB"/>
    <property type="match status" value="1"/>
</dbReference>
<sequence>MNGTTRRYEPFHRSECQSYKRSMRNTQQKHTMSMKRPNSKSLREKQKRKSFSPSKNSSKVGDYILTDVNISSCLCKAVHENTGREYMCQYIEMSKYRETLLPYTLVSPNENINNIVEVLFGKSYVYFIFERSFGDLHSYIRSKKKLREGEACKLFQQIVQVVRHCHSKGVVIRDLKLRKFVFADPNRTRLKLETLDSAHIVDKDSTDILHDKHGCPAYVSPEILESTVGYSSKAADVWSLGVIIYTLLTGRYPFHDHDPTALFVKIKSGLFIVPETLSASASCLIHSILRKPPTERLTAEELADHPWFNLDFDTIGATSASRLGRTKFDQLVPDLSLSNAPFVFGQMRY</sequence>
<reference evidence="4" key="1">
    <citation type="submission" date="2021-01" db="UniProtKB">
        <authorList>
            <consortium name="EnsemblMetazoa"/>
        </authorList>
    </citation>
    <scope>IDENTIFICATION</scope>
</reference>
<evidence type="ECO:0000313" key="5">
    <source>
        <dbReference type="Proteomes" id="UP000594262"/>
    </source>
</evidence>
<dbReference type="SMART" id="SM00220">
    <property type="entry name" value="S_TKc"/>
    <property type="match status" value="1"/>
</dbReference>
<dbReference type="Pfam" id="PF00069">
    <property type="entry name" value="Pkinase"/>
    <property type="match status" value="1"/>
</dbReference>